<reference evidence="2 3" key="1">
    <citation type="submission" date="2020-03" db="EMBL/GenBank/DDBJ databases">
        <title>Bacterial isolates of synthetic phycosphere.</title>
        <authorList>
            <person name="Fu H."/>
            <person name="Moran M.A."/>
        </authorList>
    </citation>
    <scope>NUCLEOTIDE SEQUENCE [LARGE SCALE GENOMIC DNA]</scope>
    <source>
        <strain evidence="2 3">HF1</strain>
    </source>
</reference>
<dbReference type="RefSeq" id="WP_167639382.1">
    <property type="nucleotide sequence ID" value="NZ_JAATOP010000018.1"/>
</dbReference>
<comment type="caution">
    <text evidence="2">The sequence shown here is derived from an EMBL/GenBank/DDBJ whole genome shotgun (WGS) entry which is preliminary data.</text>
</comment>
<dbReference type="Proteomes" id="UP000709466">
    <property type="component" value="Unassembled WGS sequence"/>
</dbReference>
<keyword evidence="1" id="KW-0732">Signal</keyword>
<dbReference type="EMBL" id="JAATOP010000018">
    <property type="protein sequence ID" value="NIY73997.1"/>
    <property type="molecule type" value="Genomic_DNA"/>
</dbReference>
<evidence type="ECO:0008006" key="4">
    <source>
        <dbReference type="Google" id="ProtNLM"/>
    </source>
</evidence>
<evidence type="ECO:0000313" key="2">
    <source>
        <dbReference type="EMBL" id="NIY73997.1"/>
    </source>
</evidence>
<proteinExistence type="predicted"/>
<evidence type="ECO:0000313" key="3">
    <source>
        <dbReference type="Proteomes" id="UP000709466"/>
    </source>
</evidence>
<feature type="signal peptide" evidence="1">
    <location>
        <begin position="1"/>
        <end position="20"/>
    </location>
</feature>
<name>A0ABX0W3N4_9RHOB</name>
<keyword evidence="3" id="KW-1185">Reference proteome</keyword>
<evidence type="ECO:0000256" key="1">
    <source>
        <dbReference type="SAM" id="SignalP"/>
    </source>
</evidence>
<feature type="chain" id="PRO_5046364298" description="DUF3299 domain-containing protein" evidence="1">
    <location>
        <begin position="21"/>
        <end position="140"/>
    </location>
</feature>
<sequence>MQTRRTFILSAAAAPLFARAAVADDAIKLRDLYERRGTGLSELATELVGQRINVAGFMAPPLKAESNFFVLTKMPMSVCPFCETDAEWPNDILAVYTQRIVDVTPFNVGITVSGVLEVGSYRDPETGFVSLVRLMDARVG</sequence>
<protein>
    <recommendedName>
        <fullName evidence="4">DUF3299 domain-containing protein</fullName>
    </recommendedName>
</protein>
<accession>A0ABX0W3N4</accession>
<gene>
    <name evidence="2" type="ORF">HCZ30_16350</name>
</gene>
<organism evidence="2 3">
    <name type="scientific">Marivivens donghaensis</name>
    <dbReference type="NCBI Taxonomy" id="1699413"/>
    <lineage>
        <taxon>Bacteria</taxon>
        <taxon>Pseudomonadati</taxon>
        <taxon>Pseudomonadota</taxon>
        <taxon>Alphaproteobacteria</taxon>
        <taxon>Rhodobacterales</taxon>
        <taxon>Paracoccaceae</taxon>
        <taxon>Marivivens group</taxon>
        <taxon>Marivivens</taxon>
    </lineage>
</organism>